<feature type="domain" description="F-box" evidence="1">
    <location>
        <begin position="10"/>
        <end position="45"/>
    </location>
</feature>
<accession>A0AAV5JPU4</accession>
<keyword evidence="3" id="KW-1185">Reference proteome</keyword>
<dbReference type="InterPro" id="IPR001810">
    <property type="entry name" value="F-box_dom"/>
</dbReference>
<evidence type="ECO:0000313" key="2">
    <source>
        <dbReference type="EMBL" id="GKV16594.1"/>
    </source>
</evidence>
<name>A0AAV5JPU4_9ROSI</name>
<protein>
    <recommendedName>
        <fullName evidence="1">F-box domain-containing protein</fullName>
    </recommendedName>
</protein>
<dbReference type="SUPFAM" id="SSF81383">
    <property type="entry name" value="F-box domain"/>
    <property type="match status" value="1"/>
</dbReference>
<dbReference type="Proteomes" id="UP001054252">
    <property type="component" value="Unassembled WGS sequence"/>
</dbReference>
<sequence length="354" mass="40058">MNSETAEDQFDRLPDSLLLLIFSKLPDAQSLTVCLSVSKRFASLIPLSDAVFLPIRPRKRHPAPNRGSNLNLNLFTLLRKELIAKSLRCFNCFTDSEPATDPHREEEEEEEEDGDCYYWARRVLKNFIGIKSLYIELPSHGSRIRPFGNDSLLKWHAEFGSELKSCVVLEATSFQKGKLSSLDQIGEEHQIQQTLTEDELTSRVVWTFSCLISASARHFLFKQLVTEHPELQQVVISDANKQGELRMGSEELSEIRNSQEDSEMTLWGTSEVPEKSLKLWYVPVLELPVSGWVMRGASLAVITGSDGEMEEENGEDDPLVGCFDGEGEEEKAFSEAVRKMMKVKESYLMTISSL</sequence>
<dbReference type="AlphaFoldDB" id="A0AAV5JPU4"/>
<dbReference type="Pfam" id="PF12937">
    <property type="entry name" value="F-box-like"/>
    <property type="match status" value="1"/>
</dbReference>
<gene>
    <name evidence="2" type="ORF">SLEP1_g27216</name>
</gene>
<organism evidence="2 3">
    <name type="scientific">Rubroshorea leprosula</name>
    <dbReference type="NCBI Taxonomy" id="152421"/>
    <lineage>
        <taxon>Eukaryota</taxon>
        <taxon>Viridiplantae</taxon>
        <taxon>Streptophyta</taxon>
        <taxon>Embryophyta</taxon>
        <taxon>Tracheophyta</taxon>
        <taxon>Spermatophyta</taxon>
        <taxon>Magnoliopsida</taxon>
        <taxon>eudicotyledons</taxon>
        <taxon>Gunneridae</taxon>
        <taxon>Pentapetalae</taxon>
        <taxon>rosids</taxon>
        <taxon>malvids</taxon>
        <taxon>Malvales</taxon>
        <taxon>Dipterocarpaceae</taxon>
        <taxon>Rubroshorea</taxon>
    </lineage>
</organism>
<reference evidence="2 3" key="1">
    <citation type="journal article" date="2021" name="Commun. Biol.">
        <title>The genome of Shorea leprosula (Dipterocarpaceae) highlights the ecological relevance of drought in aseasonal tropical rainforests.</title>
        <authorList>
            <person name="Ng K.K.S."/>
            <person name="Kobayashi M.J."/>
            <person name="Fawcett J.A."/>
            <person name="Hatakeyama M."/>
            <person name="Paape T."/>
            <person name="Ng C.H."/>
            <person name="Ang C.C."/>
            <person name="Tnah L.H."/>
            <person name="Lee C.T."/>
            <person name="Nishiyama T."/>
            <person name="Sese J."/>
            <person name="O'Brien M.J."/>
            <person name="Copetti D."/>
            <person name="Mohd Noor M.I."/>
            <person name="Ong R.C."/>
            <person name="Putra M."/>
            <person name="Sireger I.Z."/>
            <person name="Indrioko S."/>
            <person name="Kosugi Y."/>
            <person name="Izuno A."/>
            <person name="Isagi Y."/>
            <person name="Lee S.L."/>
            <person name="Shimizu K.K."/>
        </authorList>
    </citation>
    <scope>NUCLEOTIDE SEQUENCE [LARGE SCALE GENOMIC DNA]</scope>
    <source>
        <strain evidence="2">214</strain>
    </source>
</reference>
<evidence type="ECO:0000313" key="3">
    <source>
        <dbReference type="Proteomes" id="UP001054252"/>
    </source>
</evidence>
<dbReference type="PANTHER" id="PTHR31215">
    <property type="entry name" value="OS05G0510400 PROTEIN-RELATED"/>
    <property type="match status" value="1"/>
</dbReference>
<dbReference type="InterPro" id="IPR036047">
    <property type="entry name" value="F-box-like_dom_sf"/>
</dbReference>
<dbReference type="Gene3D" id="1.20.1280.50">
    <property type="match status" value="1"/>
</dbReference>
<dbReference type="EMBL" id="BPVZ01000046">
    <property type="protein sequence ID" value="GKV16594.1"/>
    <property type="molecule type" value="Genomic_DNA"/>
</dbReference>
<comment type="caution">
    <text evidence="2">The sequence shown here is derived from an EMBL/GenBank/DDBJ whole genome shotgun (WGS) entry which is preliminary data.</text>
</comment>
<evidence type="ECO:0000259" key="1">
    <source>
        <dbReference type="Pfam" id="PF12937"/>
    </source>
</evidence>
<proteinExistence type="predicted"/>
<dbReference type="InterPro" id="IPR044809">
    <property type="entry name" value="AUF1-like"/>
</dbReference>